<accession>A0A8S3TAS0</accession>
<evidence type="ECO:0000256" key="1">
    <source>
        <dbReference type="SAM" id="MobiDB-lite"/>
    </source>
</evidence>
<organism evidence="2 3">
    <name type="scientific">Mytilus edulis</name>
    <name type="common">Blue mussel</name>
    <dbReference type="NCBI Taxonomy" id="6550"/>
    <lineage>
        <taxon>Eukaryota</taxon>
        <taxon>Metazoa</taxon>
        <taxon>Spiralia</taxon>
        <taxon>Lophotrochozoa</taxon>
        <taxon>Mollusca</taxon>
        <taxon>Bivalvia</taxon>
        <taxon>Autobranchia</taxon>
        <taxon>Pteriomorphia</taxon>
        <taxon>Mytilida</taxon>
        <taxon>Mytiloidea</taxon>
        <taxon>Mytilidae</taxon>
        <taxon>Mytilinae</taxon>
        <taxon>Mytilus</taxon>
    </lineage>
</organism>
<feature type="compositionally biased region" description="Basic and acidic residues" evidence="1">
    <location>
        <begin position="126"/>
        <end position="136"/>
    </location>
</feature>
<reference evidence="2" key="1">
    <citation type="submission" date="2021-03" db="EMBL/GenBank/DDBJ databases">
        <authorList>
            <person name="Bekaert M."/>
        </authorList>
    </citation>
    <scope>NUCLEOTIDE SEQUENCE</scope>
</reference>
<evidence type="ECO:0000313" key="2">
    <source>
        <dbReference type="EMBL" id="CAG2227493.1"/>
    </source>
</evidence>
<comment type="caution">
    <text evidence="2">The sequence shown here is derived from an EMBL/GenBank/DDBJ whole genome shotgun (WGS) entry which is preliminary data.</text>
</comment>
<proteinExistence type="predicted"/>
<dbReference type="Proteomes" id="UP000683360">
    <property type="component" value="Unassembled WGS sequence"/>
</dbReference>
<evidence type="ECO:0000313" key="3">
    <source>
        <dbReference type="Proteomes" id="UP000683360"/>
    </source>
</evidence>
<feature type="region of interest" description="Disordered" evidence="1">
    <location>
        <begin position="102"/>
        <end position="136"/>
    </location>
</feature>
<dbReference type="AlphaFoldDB" id="A0A8S3TAS0"/>
<name>A0A8S3TAS0_MYTED</name>
<gene>
    <name evidence="2" type="ORF">MEDL_40508</name>
</gene>
<protein>
    <submittedName>
        <fullName evidence="2">Uncharacterized protein</fullName>
    </submittedName>
</protein>
<keyword evidence="3" id="KW-1185">Reference proteome</keyword>
<dbReference type="EMBL" id="CAJPWZ010001965">
    <property type="protein sequence ID" value="CAG2227493.1"/>
    <property type="molecule type" value="Genomic_DNA"/>
</dbReference>
<sequence length="253" mass="28245">MLCQSQYLDLMNETSGYWTFDDSVKTRVSHVLLDQNEEEEFESHNLTAKELKLKDIVSHDKTKLKGELNDSTLVESCDSGLNESHVTSETFESSYSDIISNPGNGNFSDQDVKRNSVDESVSSTAEDEKNQITGDQDEKCDISIKSDCYPVEHEKHQITRDQATKCDISLKSDCSPVEDGKNQIMSEEDLKCIVSIESNEFSQTVDNADSDSLITTKLEPESELKGVDNMAANISEIARPVDVCNAQIEQPKK</sequence>